<comment type="caution">
    <text evidence="3">The sequence shown here is derived from an EMBL/GenBank/DDBJ whole genome shotgun (WGS) entry which is preliminary data.</text>
</comment>
<evidence type="ECO:0000259" key="2">
    <source>
        <dbReference type="Pfam" id="PF13566"/>
    </source>
</evidence>
<dbReference type="InterPro" id="IPR023875">
    <property type="entry name" value="DNA_repair_put"/>
</dbReference>
<gene>
    <name evidence="3" type="ORF">H8S57_04080</name>
</gene>
<dbReference type="AlphaFoldDB" id="A0A8J6M951"/>
<feature type="domain" description="DUF4130" evidence="2">
    <location>
        <begin position="87"/>
        <end position="246"/>
    </location>
</feature>
<evidence type="ECO:0000313" key="4">
    <source>
        <dbReference type="Proteomes" id="UP000661435"/>
    </source>
</evidence>
<keyword evidence="4" id="KW-1185">Reference proteome</keyword>
<proteinExistence type="predicted"/>
<dbReference type="Proteomes" id="UP000661435">
    <property type="component" value="Unassembled WGS sequence"/>
</dbReference>
<protein>
    <submittedName>
        <fullName evidence="3">TIGR03915 family putative DNA repair protein</fullName>
    </submittedName>
</protein>
<dbReference type="RefSeq" id="WP_186906800.1">
    <property type="nucleotide sequence ID" value="NZ_JACOPP010000003.1"/>
</dbReference>
<dbReference type="NCBIfam" id="TIGR03915">
    <property type="entry name" value="SAM_7_link_chp"/>
    <property type="match status" value="1"/>
</dbReference>
<sequence length="269" mass="31160">MEVWPQVSYQYDGSFAGFLSCVFESYVHKEAPVCFSTPADPRLSLWPERAVETDRAHAQRVWRSLARRISADAQRLVYRSFLTCLEERELHLWRFIALGYERGGGVMRELTDPRLAVLRKADQHLCGEAQLLRGFVRFSDQGGVLVAEIEPKNRVLPLLRPHFCARCSGEAFVIHDRTHHEALFSRPGRWDIVPVEGFQAGVPDRRELDYRQLWRRFYDAIAIAERYNPKCRMTHMPKRYWNTMTEFQTEAPDGRGSPPGAPPRKELTG</sequence>
<reference evidence="3" key="1">
    <citation type="submission" date="2020-08" db="EMBL/GenBank/DDBJ databases">
        <title>Genome public.</title>
        <authorList>
            <person name="Liu C."/>
            <person name="Sun Q."/>
        </authorList>
    </citation>
    <scope>NUCLEOTIDE SEQUENCE</scope>
    <source>
        <strain evidence="3">NSJ-51</strain>
    </source>
</reference>
<evidence type="ECO:0000256" key="1">
    <source>
        <dbReference type="SAM" id="MobiDB-lite"/>
    </source>
</evidence>
<feature type="region of interest" description="Disordered" evidence="1">
    <location>
        <begin position="248"/>
        <end position="269"/>
    </location>
</feature>
<accession>A0A8J6M951</accession>
<dbReference type="Pfam" id="PF13566">
    <property type="entry name" value="DUF4130"/>
    <property type="match status" value="1"/>
</dbReference>
<organism evidence="3 4">
    <name type="scientific">Lawsonibacter hominis</name>
    <dbReference type="NCBI Taxonomy" id="2763053"/>
    <lineage>
        <taxon>Bacteria</taxon>
        <taxon>Bacillati</taxon>
        <taxon>Bacillota</taxon>
        <taxon>Clostridia</taxon>
        <taxon>Eubacteriales</taxon>
        <taxon>Oscillospiraceae</taxon>
        <taxon>Lawsonibacter</taxon>
    </lineage>
</organism>
<evidence type="ECO:0000313" key="3">
    <source>
        <dbReference type="EMBL" id="MBC5732905.1"/>
    </source>
</evidence>
<dbReference type="InterPro" id="IPR025404">
    <property type="entry name" value="DUF4130"/>
</dbReference>
<name>A0A8J6M951_9FIRM</name>
<dbReference type="EMBL" id="JACOPP010000003">
    <property type="protein sequence ID" value="MBC5732905.1"/>
    <property type="molecule type" value="Genomic_DNA"/>
</dbReference>